<evidence type="ECO:0000313" key="8">
    <source>
        <dbReference type="EMBL" id="MBC3802900.1"/>
    </source>
</evidence>
<feature type="transmembrane region" description="Helical" evidence="6">
    <location>
        <begin position="318"/>
        <end position="338"/>
    </location>
</feature>
<dbReference type="InterPro" id="IPR036259">
    <property type="entry name" value="MFS_trans_sf"/>
</dbReference>
<protein>
    <submittedName>
        <fullName evidence="8">MFS transporter</fullName>
    </submittedName>
</protein>
<keyword evidence="2" id="KW-0813">Transport</keyword>
<dbReference type="InterPro" id="IPR020846">
    <property type="entry name" value="MFS_dom"/>
</dbReference>
<dbReference type="Pfam" id="PF07690">
    <property type="entry name" value="MFS_1"/>
    <property type="match status" value="1"/>
</dbReference>
<dbReference type="Gene3D" id="1.20.1250.20">
    <property type="entry name" value="MFS general substrate transporter like domains"/>
    <property type="match status" value="2"/>
</dbReference>
<reference evidence="8 9" key="1">
    <citation type="journal article" date="2020" name="mSystems">
        <title>Defining Genomic and Predicted Metabolic Features of the Acetobacterium Genus.</title>
        <authorList>
            <person name="Ross D.E."/>
            <person name="Marshall C.W."/>
            <person name="Gulliver D."/>
            <person name="May H.D."/>
            <person name="Norman R.S."/>
        </authorList>
    </citation>
    <scope>NUCLEOTIDE SEQUENCE [LARGE SCALE GENOMIC DNA]</scope>
    <source>
        <strain evidence="8 9">DSM 8238</strain>
    </source>
</reference>
<evidence type="ECO:0000259" key="7">
    <source>
        <dbReference type="PROSITE" id="PS50850"/>
    </source>
</evidence>
<feature type="transmembrane region" description="Helical" evidence="6">
    <location>
        <begin position="292"/>
        <end position="312"/>
    </location>
</feature>
<evidence type="ECO:0000256" key="5">
    <source>
        <dbReference type="ARBA" id="ARBA00023136"/>
    </source>
</evidence>
<comment type="caution">
    <text evidence="8">The sequence shown here is derived from an EMBL/GenBank/DDBJ whole genome shotgun (WGS) entry which is preliminary data.</text>
</comment>
<sequence length="429" mass="45492">MLNKRWQHLVLGALVLLFLGLLYAWSIFRAPLTKQFTSWSATEISLTFTISIIMFCVGSILGGKLAAKFSSTVILLISAALLFIGFFSISFMLNPDNPGQSLVALYIFYGGCCGLGVGIGYNGIMSVLMKWFPDRSGFASGILLMGFGFGGLVLGSLVSVLQAQFGLPLVFRMIAIATAILLGLSSIVIKAPNADESAELNRMAALTNKKSKKPSTTVQNIPSSRMLASPIFWIFFIWLVCISAGGLLVINSAALIATAFGVPAVMGLIVSIFNGAGRVIFGTMYDKYGRDLTVTVNAITLLLSGIALYLTAVTGSPVLLLIGLPLVGLSYGGVPAINSSTTLRVWGPKYYPANFGWVTCSLIPAALVGPMISSALQEQSGGAYNSTFLMLIVFAICAFGIGILLNRLARKSEQEALLLSNAAVSESKN</sequence>
<evidence type="ECO:0000256" key="3">
    <source>
        <dbReference type="ARBA" id="ARBA00022692"/>
    </source>
</evidence>
<dbReference type="InterPro" id="IPR052983">
    <property type="entry name" value="MFS_Riboflavin_Transporter"/>
</dbReference>
<proteinExistence type="predicted"/>
<feature type="transmembrane region" description="Helical" evidence="6">
    <location>
        <begin position="39"/>
        <end position="61"/>
    </location>
</feature>
<feature type="domain" description="Major facilitator superfamily (MFS) profile" evidence="7">
    <location>
        <begin position="1"/>
        <end position="410"/>
    </location>
</feature>
<evidence type="ECO:0000313" key="9">
    <source>
        <dbReference type="Proteomes" id="UP000603234"/>
    </source>
</evidence>
<feature type="transmembrane region" description="Helical" evidence="6">
    <location>
        <begin position="256"/>
        <end position="280"/>
    </location>
</feature>
<accession>A0ABR6WRA8</accession>
<keyword evidence="5 6" id="KW-0472">Membrane</keyword>
<evidence type="ECO:0000256" key="2">
    <source>
        <dbReference type="ARBA" id="ARBA00022448"/>
    </source>
</evidence>
<dbReference type="PROSITE" id="PS50850">
    <property type="entry name" value="MFS"/>
    <property type="match status" value="1"/>
</dbReference>
<gene>
    <name evidence="8" type="ORF">GH808_00390</name>
</gene>
<feature type="transmembrane region" description="Helical" evidence="6">
    <location>
        <begin position="384"/>
        <end position="405"/>
    </location>
</feature>
<feature type="transmembrane region" description="Helical" evidence="6">
    <location>
        <begin position="350"/>
        <end position="372"/>
    </location>
</feature>
<dbReference type="PANTHER" id="PTHR43385">
    <property type="entry name" value="RIBOFLAVIN TRANSPORTER RIBJ"/>
    <property type="match status" value="1"/>
</dbReference>
<dbReference type="Proteomes" id="UP000603234">
    <property type="component" value="Unassembled WGS sequence"/>
</dbReference>
<dbReference type="InterPro" id="IPR011701">
    <property type="entry name" value="MFS"/>
</dbReference>
<name>A0ABR6WRA8_9FIRM</name>
<feature type="transmembrane region" description="Helical" evidence="6">
    <location>
        <begin position="105"/>
        <end position="129"/>
    </location>
</feature>
<dbReference type="RefSeq" id="WP_186840822.1">
    <property type="nucleotide sequence ID" value="NZ_WJBC01000001.1"/>
</dbReference>
<organism evidence="8 9">
    <name type="scientific">Acetobacterium fimetarium</name>
    <dbReference type="NCBI Taxonomy" id="52691"/>
    <lineage>
        <taxon>Bacteria</taxon>
        <taxon>Bacillati</taxon>
        <taxon>Bacillota</taxon>
        <taxon>Clostridia</taxon>
        <taxon>Eubacteriales</taxon>
        <taxon>Eubacteriaceae</taxon>
        <taxon>Acetobacterium</taxon>
    </lineage>
</organism>
<feature type="transmembrane region" description="Helical" evidence="6">
    <location>
        <begin position="141"/>
        <end position="163"/>
    </location>
</feature>
<dbReference type="EMBL" id="WJBC01000001">
    <property type="protein sequence ID" value="MBC3802900.1"/>
    <property type="molecule type" value="Genomic_DNA"/>
</dbReference>
<evidence type="ECO:0000256" key="1">
    <source>
        <dbReference type="ARBA" id="ARBA00004651"/>
    </source>
</evidence>
<feature type="transmembrane region" description="Helical" evidence="6">
    <location>
        <begin position="231"/>
        <end position="250"/>
    </location>
</feature>
<comment type="subcellular location">
    <subcellularLocation>
        <location evidence="1">Cell membrane</location>
        <topology evidence="1">Multi-pass membrane protein</topology>
    </subcellularLocation>
</comment>
<feature type="transmembrane region" description="Helical" evidence="6">
    <location>
        <begin position="73"/>
        <end position="93"/>
    </location>
</feature>
<keyword evidence="9" id="KW-1185">Reference proteome</keyword>
<keyword evidence="4 6" id="KW-1133">Transmembrane helix</keyword>
<feature type="transmembrane region" description="Helical" evidence="6">
    <location>
        <begin position="169"/>
        <end position="189"/>
    </location>
</feature>
<evidence type="ECO:0000256" key="4">
    <source>
        <dbReference type="ARBA" id="ARBA00022989"/>
    </source>
</evidence>
<keyword evidence="3 6" id="KW-0812">Transmembrane</keyword>
<dbReference type="PANTHER" id="PTHR43385:SF1">
    <property type="entry name" value="RIBOFLAVIN TRANSPORTER RIBJ"/>
    <property type="match status" value="1"/>
</dbReference>
<evidence type="ECO:0000256" key="6">
    <source>
        <dbReference type="SAM" id="Phobius"/>
    </source>
</evidence>
<dbReference type="SUPFAM" id="SSF103473">
    <property type="entry name" value="MFS general substrate transporter"/>
    <property type="match status" value="1"/>
</dbReference>